<dbReference type="SUPFAM" id="SSF52540">
    <property type="entry name" value="P-loop containing nucleoside triphosphate hydrolases"/>
    <property type="match status" value="1"/>
</dbReference>
<dbReference type="Pfam" id="PF23559">
    <property type="entry name" value="WHD_DRP"/>
    <property type="match status" value="1"/>
</dbReference>
<dbReference type="SUPFAM" id="SSF52058">
    <property type="entry name" value="L domain-like"/>
    <property type="match status" value="1"/>
</dbReference>
<dbReference type="InterPro" id="IPR032675">
    <property type="entry name" value="LRR_dom_sf"/>
</dbReference>
<dbReference type="Pfam" id="PF25019">
    <property type="entry name" value="LRR_R13L1-DRL21"/>
    <property type="match status" value="1"/>
</dbReference>
<accession>A0A9R0QJ55</accession>
<evidence type="ECO:0000313" key="8">
    <source>
        <dbReference type="Proteomes" id="UP000324705"/>
    </source>
</evidence>
<dbReference type="PANTHER" id="PTHR36766:SF64">
    <property type="entry name" value="OS12G0206100 PROTEIN"/>
    <property type="match status" value="1"/>
</dbReference>
<keyword evidence="8" id="KW-1185">Reference proteome</keyword>
<dbReference type="GO" id="GO:0006952">
    <property type="term" value="P:defense response"/>
    <property type="evidence" value="ECO:0007669"/>
    <property type="project" value="UniProtKB-KW"/>
</dbReference>
<evidence type="ECO:0000259" key="6">
    <source>
        <dbReference type="Pfam" id="PF25019"/>
    </source>
</evidence>
<evidence type="ECO:0000256" key="2">
    <source>
        <dbReference type="ARBA" id="ARBA00022737"/>
    </source>
</evidence>
<proteinExistence type="predicted"/>
<feature type="domain" description="R13L1/DRL21-like LRR repeat region" evidence="6">
    <location>
        <begin position="508"/>
        <end position="629"/>
    </location>
</feature>
<dbReference type="PANTHER" id="PTHR36766">
    <property type="entry name" value="PLANT BROAD-SPECTRUM MILDEW RESISTANCE PROTEIN RPW8"/>
    <property type="match status" value="1"/>
</dbReference>
<dbReference type="Pfam" id="PF00931">
    <property type="entry name" value="NB-ARC"/>
    <property type="match status" value="1"/>
</dbReference>
<evidence type="ECO:0000313" key="7">
    <source>
        <dbReference type="EMBL" id="VAH12557.1"/>
    </source>
</evidence>
<keyword evidence="2" id="KW-0677">Repeat</keyword>
<evidence type="ECO:0008006" key="9">
    <source>
        <dbReference type="Google" id="ProtNLM"/>
    </source>
</evidence>
<feature type="domain" description="NB-ARC" evidence="4">
    <location>
        <begin position="12"/>
        <end position="161"/>
    </location>
</feature>
<dbReference type="Gene3D" id="1.10.8.430">
    <property type="entry name" value="Helical domain of apoptotic protease-activating factors"/>
    <property type="match status" value="1"/>
</dbReference>
<evidence type="ECO:0000256" key="3">
    <source>
        <dbReference type="ARBA" id="ARBA00022821"/>
    </source>
</evidence>
<organism evidence="7 8">
    <name type="scientific">Triticum turgidum subsp. durum</name>
    <name type="common">Durum wheat</name>
    <name type="synonym">Triticum durum</name>
    <dbReference type="NCBI Taxonomy" id="4567"/>
    <lineage>
        <taxon>Eukaryota</taxon>
        <taxon>Viridiplantae</taxon>
        <taxon>Streptophyta</taxon>
        <taxon>Embryophyta</taxon>
        <taxon>Tracheophyta</taxon>
        <taxon>Spermatophyta</taxon>
        <taxon>Magnoliopsida</taxon>
        <taxon>Liliopsida</taxon>
        <taxon>Poales</taxon>
        <taxon>Poaceae</taxon>
        <taxon>BOP clade</taxon>
        <taxon>Pooideae</taxon>
        <taxon>Triticodae</taxon>
        <taxon>Triticeae</taxon>
        <taxon>Triticinae</taxon>
        <taxon>Triticum</taxon>
    </lineage>
</organism>
<feature type="domain" description="Disease resistance protein winged helix" evidence="5">
    <location>
        <begin position="251"/>
        <end position="313"/>
    </location>
</feature>
<dbReference type="PRINTS" id="PR00364">
    <property type="entry name" value="DISEASERSIST"/>
</dbReference>
<dbReference type="OMA" id="ECAYISS"/>
<dbReference type="InterPro" id="IPR056789">
    <property type="entry name" value="LRR_R13L1-DRL21"/>
</dbReference>
<sequence length="878" mass="98578">MSSSVVMKPFLFSLVGPPGIGKTTFVQKLFTDPRVRKHFDFTSWVNVSVDFDVLRLTQKVVTELTSRAPSETANLDELQISIAEILESSRFLLVLDDAWVDANYDGLHTLLAPFKKGGHKGSVVLVTTRFPELAQMIKTVDTIEMQGLDPGDFLTFIEACIFGEINKPRHYEDDLADIARKIATEFDGSPLAAKRIGRLLRTDISREHWTAILDKECEKNSQRNNDIMSSLYTCYDYLSLRLQKCFSYCALFPKYHRFSSLEINRFWIALGIINSTHLGHNTYLKELVGGRFLMREDGLFGENYVMHDSLHDLSRSVAAHECLNVSVPDFNADTVPPSIQHLSITLEDRYDENFQEEMRKLKGRIDIANLRTLMIFSEYEKRISDILKDTFEEVKNLHILFVVVKSLDDLPQNFSKLIHLQYLKLGSPYGTEIALPSTLSRFYHLKFLDLEDWHGSSNLPNDISHLVNLQNFLAKKELHSSVPKVGKMKYLQELKEFCVKKESVGFELRELGEVAELGGELRICNLEKVATKEEASEAKLMSKRNLKKLTLVWGKGQQDTGSDILDGLQPHPNLRALGIINHGGSAAPSWLCLDISVKKLVSLHLEGISWGTLPPFGQLLHLKELSLKSISGMRQLQSDYGFGEGKTFIHLKKIVFDDMPELEEWVVVPDSQLLPRLESIECRCCPNLYGMPFSRLSCPNLCSVLIDDCPKLYLLSVPVSSTVSVVESSSRKLTYSQKVLVVRGCNGSLDFGNLDGSVVFSSVQNEEHVQRVIQFPSPSSLQTLGISGCAGMVIVPAGEGRGIQGMESLESITIFRCGKLFSEWPMGEAQTIKPFPASLQKLDISSESSIQSMALLSNLTSLTHLTLQDCVPETPSYF</sequence>
<reference evidence="7 8" key="1">
    <citation type="submission" date="2017-09" db="EMBL/GenBank/DDBJ databases">
        <authorList>
            <consortium name="International Durum Wheat Genome Sequencing Consortium (IDWGSC)"/>
            <person name="Milanesi L."/>
        </authorList>
    </citation>
    <scope>NUCLEOTIDE SEQUENCE [LARGE SCALE GENOMIC DNA]</scope>
    <source>
        <strain evidence="8">cv. Svevo</strain>
    </source>
</reference>
<protein>
    <recommendedName>
        <fullName evidence="9">NB-ARC domain-containing protein</fullName>
    </recommendedName>
</protein>
<dbReference type="Gene3D" id="3.40.50.300">
    <property type="entry name" value="P-loop containing nucleotide triphosphate hydrolases"/>
    <property type="match status" value="1"/>
</dbReference>
<keyword evidence="1" id="KW-0433">Leucine-rich repeat</keyword>
<gene>
    <name evidence="7" type="ORF">TRITD_1Bv1G006670</name>
</gene>
<evidence type="ECO:0000256" key="1">
    <source>
        <dbReference type="ARBA" id="ARBA00022614"/>
    </source>
</evidence>
<dbReference type="GO" id="GO:0043531">
    <property type="term" value="F:ADP binding"/>
    <property type="evidence" value="ECO:0007669"/>
    <property type="project" value="InterPro"/>
</dbReference>
<dbReference type="InterPro" id="IPR036388">
    <property type="entry name" value="WH-like_DNA-bd_sf"/>
</dbReference>
<dbReference type="SUPFAM" id="SSF52047">
    <property type="entry name" value="RNI-like"/>
    <property type="match status" value="1"/>
</dbReference>
<dbReference type="InterPro" id="IPR042197">
    <property type="entry name" value="Apaf_helical"/>
</dbReference>
<dbReference type="Gene3D" id="3.80.10.10">
    <property type="entry name" value="Ribonuclease Inhibitor"/>
    <property type="match status" value="2"/>
</dbReference>
<dbReference type="EMBL" id="LT934112">
    <property type="protein sequence ID" value="VAH12557.1"/>
    <property type="molecule type" value="Genomic_DNA"/>
</dbReference>
<dbReference type="InterPro" id="IPR002182">
    <property type="entry name" value="NB-ARC"/>
</dbReference>
<dbReference type="AlphaFoldDB" id="A0A9R0QJ55"/>
<dbReference type="Gene3D" id="1.10.10.10">
    <property type="entry name" value="Winged helix-like DNA-binding domain superfamily/Winged helix DNA-binding domain"/>
    <property type="match status" value="1"/>
</dbReference>
<dbReference type="InterPro" id="IPR058922">
    <property type="entry name" value="WHD_DRP"/>
</dbReference>
<dbReference type="Proteomes" id="UP000324705">
    <property type="component" value="Chromosome 1B"/>
</dbReference>
<dbReference type="InterPro" id="IPR027417">
    <property type="entry name" value="P-loop_NTPase"/>
</dbReference>
<name>A0A9R0QJ55_TRITD</name>
<keyword evidence="3" id="KW-0611">Plant defense</keyword>
<evidence type="ECO:0000259" key="5">
    <source>
        <dbReference type="Pfam" id="PF23559"/>
    </source>
</evidence>
<dbReference type="Gramene" id="TRITD1Bv1G006670.1">
    <property type="protein sequence ID" value="TRITD1Bv1G006670.1"/>
    <property type="gene ID" value="TRITD1Bv1G006670"/>
</dbReference>
<evidence type="ECO:0000259" key="4">
    <source>
        <dbReference type="Pfam" id="PF00931"/>
    </source>
</evidence>